<name>A0AAD7RU58_9TELE</name>
<dbReference type="EMBL" id="JAINUG010000171">
    <property type="protein sequence ID" value="KAJ8390275.1"/>
    <property type="molecule type" value="Genomic_DNA"/>
</dbReference>
<gene>
    <name evidence="2" type="ORF">AAFF_G00108440</name>
</gene>
<evidence type="ECO:0000313" key="2">
    <source>
        <dbReference type="EMBL" id="KAJ8390275.1"/>
    </source>
</evidence>
<accession>A0AAD7RU58</accession>
<comment type="caution">
    <text evidence="2">The sequence shown here is derived from an EMBL/GenBank/DDBJ whole genome shotgun (WGS) entry which is preliminary data.</text>
</comment>
<feature type="region of interest" description="Disordered" evidence="1">
    <location>
        <begin position="15"/>
        <end position="72"/>
    </location>
</feature>
<evidence type="ECO:0000313" key="3">
    <source>
        <dbReference type="Proteomes" id="UP001221898"/>
    </source>
</evidence>
<dbReference type="Proteomes" id="UP001221898">
    <property type="component" value="Unassembled WGS sequence"/>
</dbReference>
<sequence>MTTLLGRFRRHLEEGHSHLTLAPAFINPARHPPTPPRLRPGTARPPDKQTPTTSKTHQRRAALPQAENGARNTRLIAKFGLLELLRGKVTEMEGNTKAA</sequence>
<reference evidence="2" key="1">
    <citation type="journal article" date="2023" name="Science">
        <title>Genome structures resolve the early diversification of teleost fishes.</title>
        <authorList>
            <person name="Parey E."/>
            <person name="Louis A."/>
            <person name="Montfort J."/>
            <person name="Bouchez O."/>
            <person name="Roques C."/>
            <person name="Iampietro C."/>
            <person name="Lluch J."/>
            <person name="Castinel A."/>
            <person name="Donnadieu C."/>
            <person name="Desvignes T."/>
            <person name="Floi Bucao C."/>
            <person name="Jouanno E."/>
            <person name="Wen M."/>
            <person name="Mejri S."/>
            <person name="Dirks R."/>
            <person name="Jansen H."/>
            <person name="Henkel C."/>
            <person name="Chen W.J."/>
            <person name="Zahm M."/>
            <person name="Cabau C."/>
            <person name="Klopp C."/>
            <person name="Thompson A.W."/>
            <person name="Robinson-Rechavi M."/>
            <person name="Braasch I."/>
            <person name="Lecointre G."/>
            <person name="Bobe J."/>
            <person name="Postlethwait J.H."/>
            <person name="Berthelot C."/>
            <person name="Roest Crollius H."/>
            <person name="Guiguen Y."/>
        </authorList>
    </citation>
    <scope>NUCLEOTIDE SEQUENCE</scope>
    <source>
        <strain evidence="2">NC1722</strain>
    </source>
</reference>
<keyword evidence="3" id="KW-1185">Reference proteome</keyword>
<organism evidence="2 3">
    <name type="scientific">Aldrovandia affinis</name>
    <dbReference type="NCBI Taxonomy" id="143900"/>
    <lineage>
        <taxon>Eukaryota</taxon>
        <taxon>Metazoa</taxon>
        <taxon>Chordata</taxon>
        <taxon>Craniata</taxon>
        <taxon>Vertebrata</taxon>
        <taxon>Euteleostomi</taxon>
        <taxon>Actinopterygii</taxon>
        <taxon>Neopterygii</taxon>
        <taxon>Teleostei</taxon>
        <taxon>Notacanthiformes</taxon>
        <taxon>Halosauridae</taxon>
        <taxon>Aldrovandia</taxon>
    </lineage>
</organism>
<dbReference type="AlphaFoldDB" id="A0AAD7RU58"/>
<evidence type="ECO:0000256" key="1">
    <source>
        <dbReference type="SAM" id="MobiDB-lite"/>
    </source>
</evidence>
<protein>
    <submittedName>
        <fullName evidence="2">Uncharacterized protein</fullName>
    </submittedName>
</protein>
<proteinExistence type="predicted"/>